<dbReference type="InterPro" id="IPR016185">
    <property type="entry name" value="PreATP-grasp_dom_sf"/>
</dbReference>
<dbReference type="STRING" id="555778.Hneap_0512"/>
<dbReference type="Gene3D" id="3.40.50.20">
    <property type="match status" value="1"/>
</dbReference>
<sequence length="321" mass="35393">MKIGILMDPIAGIKPYKDTSFALLLAAQSRGWSVFYLEPDWLYAEQGRPRSRMHAITVFDRNTDWFELGPAQTFDLNELDIIIQRQDPPVTLNYHYVTALLALAESEGVLVANRPNALRAANEKLLAQHYPDLCPPTLVTRDPAQLRDFLSLHGHIVLKPLDAMGGSSIFQIQAGDLNTAVIIETMLAHGLIMAQKFLPAVREGDRRILLINGEPVDHALLRVPQADEFRANLAAGGRGQVVPLRARDREIAARVGPDMAAAGFWFVGLDVIGDYLTEVNVTSPTCAREIDAVCHNDPAGQLLDFLASERAAAKKLNNRSM</sequence>
<organism evidence="12 13">
    <name type="scientific">Halothiobacillus neapolitanus (strain ATCC 23641 / DSM 15147 / CIP 104769 / NCIMB 8539 / c2)</name>
    <name type="common">Thiobacillus neapolitanus</name>
    <dbReference type="NCBI Taxonomy" id="555778"/>
    <lineage>
        <taxon>Bacteria</taxon>
        <taxon>Pseudomonadati</taxon>
        <taxon>Pseudomonadota</taxon>
        <taxon>Gammaproteobacteria</taxon>
        <taxon>Chromatiales</taxon>
        <taxon>Halothiobacillaceae</taxon>
        <taxon>Halothiobacillus</taxon>
    </lineage>
</organism>
<evidence type="ECO:0000256" key="8">
    <source>
        <dbReference type="ARBA" id="ARBA00022842"/>
    </source>
</evidence>
<dbReference type="InterPro" id="IPR011761">
    <property type="entry name" value="ATP-grasp"/>
</dbReference>
<dbReference type="PANTHER" id="PTHR21621">
    <property type="entry name" value="RIBOSOMAL PROTEIN S6 MODIFICATION PROTEIN"/>
    <property type="match status" value="1"/>
</dbReference>
<gene>
    <name evidence="10" type="primary">gshB</name>
    <name evidence="12" type="ordered locus">Hneap_0512</name>
</gene>
<accession>D0KY44</accession>
<comment type="similarity">
    <text evidence="10">Belongs to the prokaryotic GSH synthase family.</text>
</comment>
<keyword evidence="3 10" id="KW-0436">Ligase</keyword>
<evidence type="ECO:0000256" key="7">
    <source>
        <dbReference type="ARBA" id="ARBA00022840"/>
    </source>
</evidence>
<dbReference type="Gene3D" id="3.30.470.20">
    <property type="entry name" value="ATP-grasp fold, B domain"/>
    <property type="match status" value="1"/>
</dbReference>
<dbReference type="HOGENOM" id="CLU_068239_0_0_6"/>
<evidence type="ECO:0000259" key="11">
    <source>
        <dbReference type="PROSITE" id="PS50975"/>
    </source>
</evidence>
<dbReference type="SUPFAM" id="SSF56059">
    <property type="entry name" value="Glutathione synthetase ATP-binding domain-like"/>
    <property type="match status" value="1"/>
</dbReference>
<dbReference type="SUPFAM" id="SSF52440">
    <property type="entry name" value="PreATP-grasp domain"/>
    <property type="match status" value="1"/>
</dbReference>
<dbReference type="GO" id="GO:0046872">
    <property type="term" value="F:metal ion binding"/>
    <property type="evidence" value="ECO:0007669"/>
    <property type="project" value="UniProtKB-KW"/>
</dbReference>
<dbReference type="InterPro" id="IPR013815">
    <property type="entry name" value="ATP_grasp_subdomain_1"/>
</dbReference>
<dbReference type="eggNOG" id="COG0189">
    <property type="taxonomic scope" value="Bacteria"/>
</dbReference>
<dbReference type="EMBL" id="CP001801">
    <property type="protein sequence ID" value="ACX95367.1"/>
    <property type="molecule type" value="Genomic_DNA"/>
</dbReference>
<dbReference type="Gene3D" id="3.30.1490.20">
    <property type="entry name" value="ATP-grasp fold, A domain"/>
    <property type="match status" value="1"/>
</dbReference>
<protein>
    <recommendedName>
        <fullName evidence="10">Glutathione synthetase</fullName>
        <ecNumber evidence="10">6.3.2.3</ecNumber>
    </recommendedName>
    <alternativeName>
        <fullName evidence="10">GSH synthetase</fullName>
        <shortName evidence="10">GSH-S</shortName>
        <shortName evidence="10">GSHase</shortName>
    </alternativeName>
    <alternativeName>
        <fullName evidence="10">Glutathione synthase</fullName>
    </alternativeName>
</protein>
<dbReference type="PROSITE" id="PS50975">
    <property type="entry name" value="ATP_GRASP"/>
    <property type="match status" value="1"/>
</dbReference>
<dbReference type="KEGG" id="hna:Hneap_0512"/>
<dbReference type="InterPro" id="IPR004215">
    <property type="entry name" value="GSHS_N"/>
</dbReference>
<dbReference type="UniPathway" id="UPA00142">
    <property type="reaction ID" value="UER00210"/>
</dbReference>
<keyword evidence="5" id="KW-0479">Metal-binding</keyword>
<evidence type="ECO:0000256" key="4">
    <source>
        <dbReference type="ARBA" id="ARBA00022684"/>
    </source>
</evidence>
<dbReference type="NCBIfam" id="NF003573">
    <property type="entry name" value="PRK05246.1"/>
    <property type="match status" value="1"/>
</dbReference>
<evidence type="ECO:0000256" key="3">
    <source>
        <dbReference type="ARBA" id="ARBA00022598"/>
    </source>
</evidence>
<name>D0KY44_HALNC</name>
<dbReference type="GO" id="GO:0005737">
    <property type="term" value="C:cytoplasm"/>
    <property type="evidence" value="ECO:0007669"/>
    <property type="project" value="TreeGrafter"/>
</dbReference>
<keyword evidence="8" id="KW-0460">Magnesium</keyword>
<keyword evidence="7 10" id="KW-0067">ATP-binding</keyword>
<dbReference type="PANTHER" id="PTHR21621:SF4">
    <property type="entry name" value="GLUTATHIONE SYNTHETASE"/>
    <property type="match status" value="1"/>
</dbReference>
<comment type="catalytic activity">
    <reaction evidence="10">
        <text>gamma-L-glutamyl-L-cysteine + glycine + ATP = glutathione + ADP + phosphate + H(+)</text>
        <dbReference type="Rhea" id="RHEA:13557"/>
        <dbReference type="ChEBI" id="CHEBI:15378"/>
        <dbReference type="ChEBI" id="CHEBI:30616"/>
        <dbReference type="ChEBI" id="CHEBI:43474"/>
        <dbReference type="ChEBI" id="CHEBI:57305"/>
        <dbReference type="ChEBI" id="CHEBI:57925"/>
        <dbReference type="ChEBI" id="CHEBI:58173"/>
        <dbReference type="ChEBI" id="CHEBI:456216"/>
        <dbReference type="EC" id="6.3.2.3"/>
    </reaction>
</comment>
<evidence type="ECO:0000256" key="10">
    <source>
        <dbReference type="HAMAP-Rule" id="MF_00162"/>
    </source>
</evidence>
<dbReference type="GO" id="GO:0004363">
    <property type="term" value="F:glutathione synthase activity"/>
    <property type="evidence" value="ECO:0007669"/>
    <property type="project" value="UniProtKB-UniRule"/>
</dbReference>
<dbReference type="Pfam" id="PF02951">
    <property type="entry name" value="GSH-S_N"/>
    <property type="match status" value="1"/>
</dbReference>
<evidence type="ECO:0000256" key="9">
    <source>
        <dbReference type="ARBA" id="ARBA00023211"/>
    </source>
</evidence>
<reference evidence="12 13" key="1">
    <citation type="submission" date="2009-10" db="EMBL/GenBank/DDBJ databases">
        <title>Complete sequence of Halothiobacillus neapolitanus c2.</title>
        <authorList>
            <consortium name="US DOE Joint Genome Institute"/>
            <person name="Lucas S."/>
            <person name="Copeland A."/>
            <person name="Lapidus A."/>
            <person name="Glavina del Rio T."/>
            <person name="Tice H."/>
            <person name="Bruce D."/>
            <person name="Goodwin L."/>
            <person name="Pitluck S."/>
            <person name="Davenport K."/>
            <person name="Brettin T."/>
            <person name="Detter J.C."/>
            <person name="Han C."/>
            <person name="Tapia R."/>
            <person name="Larimer F."/>
            <person name="Land M."/>
            <person name="Hauser L."/>
            <person name="Kyrpides N."/>
            <person name="Mikhailova N."/>
            <person name="Kerfeld C."/>
            <person name="Cannon G."/>
            <person name="Heinhort S."/>
        </authorList>
    </citation>
    <scope>NUCLEOTIDE SEQUENCE [LARGE SCALE GENOMIC DNA]</scope>
    <source>
        <strain evidence="13">ATCC 23641 / c2</strain>
    </source>
</reference>
<evidence type="ECO:0000313" key="13">
    <source>
        <dbReference type="Proteomes" id="UP000009102"/>
    </source>
</evidence>
<comment type="pathway">
    <text evidence="10">Sulfur metabolism; glutathione biosynthesis; glutathione from L-cysteine and L-glutamate: step 2/2.</text>
</comment>
<dbReference type="OrthoDB" id="9785415at2"/>
<evidence type="ECO:0000313" key="12">
    <source>
        <dbReference type="EMBL" id="ACX95367.1"/>
    </source>
</evidence>
<keyword evidence="4 10" id="KW-0317">Glutathione biosynthesis</keyword>
<evidence type="ECO:0000256" key="1">
    <source>
        <dbReference type="ARBA" id="ARBA00001936"/>
    </source>
</evidence>
<dbReference type="AlphaFoldDB" id="D0KY44"/>
<keyword evidence="13" id="KW-1185">Reference proteome</keyword>
<dbReference type="NCBIfam" id="TIGR01380">
    <property type="entry name" value="glut_syn"/>
    <property type="match status" value="1"/>
</dbReference>
<keyword evidence="9" id="KW-0464">Manganese</keyword>
<dbReference type="Proteomes" id="UP000009102">
    <property type="component" value="Chromosome"/>
</dbReference>
<dbReference type="RefSeq" id="WP_012823403.1">
    <property type="nucleotide sequence ID" value="NC_013422.1"/>
</dbReference>
<dbReference type="InterPro" id="IPR004218">
    <property type="entry name" value="GSHS_ATP-bd"/>
</dbReference>
<feature type="domain" description="ATP-grasp" evidence="11">
    <location>
        <begin position="124"/>
        <end position="307"/>
    </location>
</feature>
<dbReference type="InterPro" id="IPR006284">
    <property type="entry name" value="Glut_synth_pro"/>
</dbReference>
<dbReference type="GO" id="GO:0005524">
    <property type="term" value="F:ATP binding"/>
    <property type="evidence" value="ECO:0007669"/>
    <property type="project" value="UniProtKB-UniRule"/>
</dbReference>
<evidence type="ECO:0000256" key="5">
    <source>
        <dbReference type="ARBA" id="ARBA00022723"/>
    </source>
</evidence>
<comment type="cofactor">
    <cofactor evidence="2">
        <name>Mg(2+)</name>
        <dbReference type="ChEBI" id="CHEBI:18420"/>
    </cofactor>
</comment>
<comment type="cofactor">
    <cofactor evidence="1">
        <name>Mn(2+)</name>
        <dbReference type="ChEBI" id="CHEBI:29035"/>
    </cofactor>
</comment>
<dbReference type="EC" id="6.3.2.3" evidence="10"/>
<keyword evidence="6 10" id="KW-0547">Nucleotide-binding</keyword>
<proteinExistence type="inferred from homology"/>
<dbReference type="Pfam" id="PF02955">
    <property type="entry name" value="GSH-S_ATP"/>
    <property type="match status" value="1"/>
</dbReference>
<evidence type="ECO:0000256" key="6">
    <source>
        <dbReference type="ARBA" id="ARBA00022741"/>
    </source>
</evidence>
<dbReference type="HAMAP" id="MF_00162">
    <property type="entry name" value="GSH_S"/>
    <property type="match status" value="1"/>
</dbReference>
<evidence type="ECO:0000256" key="2">
    <source>
        <dbReference type="ARBA" id="ARBA00001946"/>
    </source>
</evidence>